<accession>A0A384L139</accession>
<organism evidence="10 11">
    <name type="scientific">Haloferax volcanii (strain ATCC 29605 / DSM 3757 / JCM 8879 / NBRC 14742 / NCIMB 2012 / VKM B-1768 / DS2)</name>
    <name type="common">Halobacterium volcanii</name>
    <dbReference type="NCBI Taxonomy" id="309800"/>
    <lineage>
        <taxon>Archaea</taxon>
        <taxon>Methanobacteriati</taxon>
        <taxon>Methanobacteriota</taxon>
        <taxon>Stenosarchaea group</taxon>
        <taxon>Halobacteria</taxon>
        <taxon>Halobacteriales</taxon>
        <taxon>Haloferacaceae</taxon>
        <taxon>Haloferax</taxon>
    </lineage>
</organism>
<feature type="transmembrane region" description="Helical" evidence="9">
    <location>
        <begin position="173"/>
        <end position="196"/>
    </location>
</feature>
<dbReference type="AlphaFoldDB" id="A0A384L139"/>
<keyword evidence="3" id="KW-0813">Transport</keyword>
<evidence type="ECO:0000256" key="8">
    <source>
        <dbReference type="SAM" id="MobiDB-lite"/>
    </source>
</evidence>
<dbReference type="NCBIfam" id="NF037981">
    <property type="entry name" value="NCS2_1"/>
    <property type="match status" value="1"/>
</dbReference>
<evidence type="ECO:0000256" key="9">
    <source>
        <dbReference type="SAM" id="Phobius"/>
    </source>
</evidence>
<feature type="transmembrane region" description="Helical" evidence="9">
    <location>
        <begin position="389"/>
        <end position="405"/>
    </location>
</feature>
<feature type="transmembrane region" description="Helical" evidence="9">
    <location>
        <begin position="248"/>
        <end position="268"/>
    </location>
</feature>
<dbReference type="InterPro" id="IPR006043">
    <property type="entry name" value="NCS2"/>
</dbReference>
<keyword evidence="5 9" id="KW-0812">Transmembrane</keyword>
<dbReference type="OrthoDB" id="76842at2157"/>
<feature type="region of interest" description="Disordered" evidence="8">
    <location>
        <begin position="446"/>
        <end position="474"/>
    </location>
</feature>
<evidence type="ECO:0000313" key="10">
    <source>
        <dbReference type="EMBL" id="ELY36908.1"/>
    </source>
</evidence>
<dbReference type="PANTHER" id="PTHR42810">
    <property type="entry name" value="PURINE PERMEASE C1399.01C-RELATED"/>
    <property type="match status" value="1"/>
</dbReference>
<name>A0A384L139_HALVD</name>
<evidence type="ECO:0000256" key="6">
    <source>
        <dbReference type="ARBA" id="ARBA00022989"/>
    </source>
</evidence>
<dbReference type="EMBL" id="AOHU01000021">
    <property type="protein sequence ID" value="ELY36908.1"/>
    <property type="molecule type" value="Genomic_DNA"/>
</dbReference>
<dbReference type="PANTHER" id="PTHR42810:SF2">
    <property type="entry name" value="PURINE PERMEASE C1399.01C-RELATED"/>
    <property type="match status" value="1"/>
</dbReference>
<reference evidence="10 11" key="2">
    <citation type="journal article" date="2014" name="PLoS Genet.">
        <title>Phylogenetically driven sequencing of extremely halophilic archaea reveals strategies for static and dynamic osmo-response.</title>
        <authorList>
            <person name="Becker E.A."/>
            <person name="Seitzer P.M."/>
            <person name="Tritt A."/>
            <person name="Larsen D."/>
            <person name="Krusor M."/>
            <person name="Yao A.I."/>
            <person name="Wu D."/>
            <person name="Madern D."/>
            <person name="Eisen J.A."/>
            <person name="Darling A.E."/>
            <person name="Facciotti M.T."/>
        </authorList>
    </citation>
    <scope>NUCLEOTIDE SEQUENCE [LARGE SCALE GENOMIC DNA]</scope>
    <source>
        <strain evidence="11">ATCC 29605 / DSM 3757 / JCM 8879 / NBRC 14742 / NCIMB 2012 / VKM B-1768 / DS2</strain>
    </source>
</reference>
<comment type="subcellular location">
    <subcellularLocation>
        <location evidence="1">Cell membrane</location>
        <topology evidence="1">Multi-pass membrane protein</topology>
    </subcellularLocation>
</comment>
<dbReference type="PROSITE" id="PS01116">
    <property type="entry name" value="XANTH_URACIL_PERMASE"/>
    <property type="match status" value="1"/>
</dbReference>
<gene>
    <name evidence="10" type="ORF">C498_02140</name>
</gene>
<evidence type="ECO:0000256" key="3">
    <source>
        <dbReference type="ARBA" id="ARBA00022448"/>
    </source>
</evidence>
<dbReference type="NCBIfam" id="TIGR03173">
    <property type="entry name" value="pbuX"/>
    <property type="match status" value="1"/>
</dbReference>
<comment type="similarity">
    <text evidence="2">Belongs to the nucleobase:cation symporter-2 (NCS2) (TC 2.A.40) family.</text>
</comment>
<evidence type="ECO:0000256" key="1">
    <source>
        <dbReference type="ARBA" id="ARBA00004651"/>
    </source>
</evidence>
<proteinExistence type="inferred from homology"/>
<evidence type="ECO:0000256" key="7">
    <source>
        <dbReference type="ARBA" id="ARBA00023136"/>
    </source>
</evidence>
<evidence type="ECO:0000256" key="4">
    <source>
        <dbReference type="ARBA" id="ARBA00022475"/>
    </source>
</evidence>
<comment type="caution">
    <text evidence="10">The sequence shown here is derived from an EMBL/GenBank/DDBJ whole genome shotgun (WGS) entry which is preliminary data.</text>
</comment>
<dbReference type="RefSeq" id="WP_004041237.1">
    <property type="nucleotide sequence ID" value="NC_013964.1"/>
</dbReference>
<feature type="transmembrane region" description="Helical" evidence="9">
    <location>
        <begin position="327"/>
        <end position="344"/>
    </location>
</feature>
<feature type="transmembrane region" description="Helical" evidence="9">
    <location>
        <begin position="356"/>
        <end position="377"/>
    </location>
</feature>
<feature type="transmembrane region" description="Helical" evidence="9">
    <location>
        <begin position="208"/>
        <end position="236"/>
    </location>
</feature>
<dbReference type="Pfam" id="PF00860">
    <property type="entry name" value="Xan_ur_permease"/>
    <property type="match status" value="1"/>
</dbReference>
<keyword evidence="7 9" id="KW-0472">Membrane</keyword>
<dbReference type="GO" id="GO:0042907">
    <property type="term" value="F:xanthine transmembrane transporter activity"/>
    <property type="evidence" value="ECO:0007669"/>
    <property type="project" value="TreeGrafter"/>
</dbReference>
<dbReference type="GeneID" id="8919090"/>
<feature type="transmembrane region" description="Helical" evidence="9">
    <location>
        <begin position="417"/>
        <end position="437"/>
    </location>
</feature>
<protein>
    <submittedName>
        <fullName evidence="10">Xanthine permease</fullName>
    </submittedName>
</protein>
<dbReference type="InterPro" id="IPR017588">
    <property type="entry name" value="UacT-like"/>
</dbReference>
<evidence type="ECO:0000256" key="2">
    <source>
        <dbReference type="ARBA" id="ARBA00008821"/>
    </source>
</evidence>
<keyword evidence="6 9" id="KW-1133">Transmembrane helix</keyword>
<dbReference type="InterPro" id="IPR006042">
    <property type="entry name" value="Xan_ur_permease"/>
</dbReference>
<reference evidence="11" key="1">
    <citation type="submission" date="2012-11" db="EMBL/GenBank/DDBJ databases">
        <authorList>
            <person name="Becker E.A."/>
            <person name="Seitzer P."/>
            <person name="Tritt A."/>
            <person name="Larsen D."/>
            <person name="Yao A."/>
            <person name="Wu D."/>
            <person name="Darling A."/>
            <person name="Eisen J.A."/>
            <person name="Facciotti M.T."/>
        </authorList>
    </citation>
    <scope>NUCLEOTIDE SEQUENCE [LARGE SCALE GENOMIC DNA]</scope>
    <source>
        <strain evidence="11">ATCC 29605 / DSM 3757 / JCM 8879 / NBRC 14742 / NCIMB 2012 / VKM B-1768 / DS2</strain>
    </source>
</reference>
<dbReference type="NCBIfam" id="TIGR00801">
    <property type="entry name" value="ncs2"/>
    <property type="match status" value="1"/>
</dbReference>
<feature type="transmembrane region" description="Helical" evidence="9">
    <location>
        <begin position="35"/>
        <end position="56"/>
    </location>
</feature>
<evidence type="ECO:0000313" key="11">
    <source>
        <dbReference type="Proteomes" id="UP000011532"/>
    </source>
</evidence>
<sequence>MTSTSADAESDSVVLYDIEDRPPLGEAVPLGIQHVLAMFLGNVAPPLILAGAVGSVSGQTTFLVQMALIVAGAATLVQAFPIGPVGARLPIVMGTSFAFLGPLIGIGQQFGIAAVFGTSLLAAPVELVMGVTLDRFQKYFPPLVTGIVVMLIGLTLIPTGMNYAAGASAGPSAAGYGSFANLGLAGLVLVVTVVLNQFFDGFLRVISVFVGIVVGYVAAIALGMVDFTAVATAGWITVPTPLRFGLEFPPSAVLTVAFLYVITGLETIGDISGTVSATGRNPTRKEFRGGLVADAVMSAFAALFNALPNTSFSQNVGLVSFTGVASRYVVGIGGVVLVVLGFVPKVGAVVSVMPDAVLGGGALILFAMIFSSGARIITQNVTLDHRNSTILALSMAFGLGVAFRPEVLQNFPAEVQTLFGSALVTGGFTALALNVVLPGGGVGLGPTEHTDGLDPEDLTELSSSESSPSAPVDD</sequence>
<feature type="transmembrane region" description="Helical" evidence="9">
    <location>
        <begin position="62"/>
        <end position="82"/>
    </location>
</feature>
<dbReference type="Proteomes" id="UP000011532">
    <property type="component" value="Unassembled WGS sequence"/>
</dbReference>
<keyword evidence="4" id="KW-1003">Cell membrane</keyword>
<feature type="compositionally biased region" description="Low complexity" evidence="8">
    <location>
        <begin position="460"/>
        <end position="474"/>
    </location>
</feature>
<feature type="transmembrane region" description="Helical" evidence="9">
    <location>
        <begin position="140"/>
        <end position="161"/>
    </location>
</feature>
<dbReference type="GO" id="GO:0005886">
    <property type="term" value="C:plasma membrane"/>
    <property type="evidence" value="ECO:0007669"/>
    <property type="project" value="UniProtKB-SubCell"/>
</dbReference>
<evidence type="ECO:0000256" key="5">
    <source>
        <dbReference type="ARBA" id="ARBA00022692"/>
    </source>
</evidence>
<feature type="transmembrane region" description="Helical" evidence="9">
    <location>
        <begin position="289"/>
        <end position="307"/>
    </location>
</feature>